<comment type="caution">
    <text evidence="5">The sequence shown here is derived from an EMBL/GenBank/DDBJ whole genome shotgun (WGS) entry which is preliminary data.</text>
</comment>
<feature type="chain" id="PRO_5041295409" description="Thioredoxin domain-containing protein" evidence="3">
    <location>
        <begin position="18"/>
        <end position="533"/>
    </location>
</feature>
<reference evidence="5" key="1">
    <citation type="submission" date="2023-07" db="EMBL/GenBank/DDBJ databases">
        <authorList>
            <consortium name="CYATHOMIX"/>
        </authorList>
    </citation>
    <scope>NUCLEOTIDE SEQUENCE</scope>
    <source>
        <strain evidence="5">N/A</strain>
    </source>
</reference>
<dbReference type="Gene3D" id="3.40.30.10">
    <property type="entry name" value="Glutaredoxin"/>
    <property type="match status" value="4"/>
</dbReference>
<dbReference type="PANTHER" id="PTHR18929">
    <property type="entry name" value="PROTEIN DISULFIDE ISOMERASE"/>
    <property type="match status" value="1"/>
</dbReference>
<accession>A0AA36GZC4</accession>
<proteinExistence type="inferred from homology"/>
<keyword evidence="3" id="KW-0732">Signal</keyword>
<comment type="similarity">
    <text evidence="1">Belongs to the protein disulfide isomerase family.</text>
</comment>
<sequence>MFLVVVTLLSIATSCSAEQTYDAVSSNDAEVKFINFLDVESFAKNGTHFFVMLTGNDCYHCKIVLENMEAIKKALEEVDPSLLFLVMEIESPVNKPIRDQLKVTAIPTIYLFLANVQPILFDLERTPENLVHFYKTVTNVVVEKVETEEELKSFKDSAYAAVLFLADEEINNTHILYSVARQNYDVRFGYTMPFDDAFKMFDDWINVFRKGKHKAVPMPKRTTEEIEKFIKMQTHKPYFHFPAIAYALPAMYEENYLFYIDNTAGVDEAKSWLEKLGDEGRGDLVVLLCDYSDPVAHRALKYFGVEPGDPPRVRIIQKTENKHFKMEDNMTDPVSEQSVREWLRRFKNGTLKPTIESKLLPPDWDQKPLKIVVGSTYAKVANDTSKHVFVLLYAPGEERSDLALKSFQELAEKYKNFDDLFIAKFDVDSNEIPHEFLPVDSVPATRFYPKGEKKEMQYTGEPTVESMVEFLEQHTGYVPSIENEEPKEEGDDRDEDKHAELNDPKINPIRRILSCRLLDKRKCLASTKCCREL</sequence>
<dbReference type="Pfam" id="PF13848">
    <property type="entry name" value="Thioredoxin_6"/>
    <property type="match status" value="1"/>
</dbReference>
<evidence type="ECO:0000259" key="4">
    <source>
        <dbReference type="PROSITE" id="PS51352"/>
    </source>
</evidence>
<evidence type="ECO:0000256" key="3">
    <source>
        <dbReference type="SAM" id="SignalP"/>
    </source>
</evidence>
<dbReference type="GO" id="GO:0006457">
    <property type="term" value="P:protein folding"/>
    <property type="evidence" value="ECO:0007669"/>
    <property type="project" value="TreeGrafter"/>
</dbReference>
<dbReference type="GO" id="GO:0034976">
    <property type="term" value="P:response to endoplasmic reticulum stress"/>
    <property type="evidence" value="ECO:0007669"/>
    <property type="project" value="TreeGrafter"/>
</dbReference>
<dbReference type="InterPro" id="IPR036249">
    <property type="entry name" value="Thioredoxin-like_sf"/>
</dbReference>
<dbReference type="InterPro" id="IPR013766">
    <property type="entry name" value="Thioredoxin_domain"/>
</dbReference>
<dbReference type="AlphaFoldDB" id="A0AA36GZC4"/>
<evidence type="ECO:0000256" key="2">
    <source>
        <dbReference type="SAM" id="MobiDB-lite"/>
    </source>
</evidence>
<protein>
    <recommendedName>
        <fullName evidence="4">Thioredoxin domain-containing protein</fullName>
    </recommendedName>
</protein>
<dbReference type="CDD" id="cd02982">
    <property type="entry name" value="PDI_b'_family"/>
    <property type="match status" value="1"/>
</dbReference>
<feature type="compositionally biased region" description="Acidic residues" evidence="2">
    <location>
        <begin position="482"/>
        <end position="494"/>
    </location>
</feature>
<evidence type="ECO:0000313" key="6">
    <source>
        <dbReference type="Proteomes" id="UP001176961"/>
    </source>
</evidence>
<dbReference type="Proteomes" id="UP001176961">
    <property type="component" value="Unassembled WGS sequence"/>
</dbReference>
<keyword evidence="6" id="KW-1185">Reference proteome</keyword>
<dbReference type="PROSITE" id="PS51352">
    <property type="entry name" value="THIOREDOXIN_2"/>
    <property type="match status" value="1"/>
</dbReference>
<dbReference type="PANTHER" id="PTHR18929:SF240">
    <property type="entry name" value="PROTEIN DISULFIDE-ISOMERASE"/>
    <property type="match status" value="1"/>
</dbReference>
<dbReference type="EMBL" id="CATQJL010000305">
    <property type="protein sequence ID" value="CAJ0601138.1"/>
    <property type="molecule type" value="Genomic_DNA"/>
</dbReference>
<organism evidence="5 6">
    <name type="scientific">Cylicocyclus nassatus</name>
    <name type="common">Nematode worm</name>
    <dbReference type="NCBI Taxonomy" id="53992"/>
    <lineage>
        <taxon>Eukaryota</taxon>
        <taxon>Metazoa</taxon>
        <taxon>Ecdysozoa</taxon>
        <taxon>Nematoda</taxon>
        <taxon>Chromadorea</taxon>
        <taxon>Rhabditida</taxon>
        <taxon>Rhabditina</taxon>
        <taxon>Rhabditomorpha</taxon>
        <taxon>Strongyloidea</taxon>
        <taxon>Strongylidae</taxon>
        <taxon>Cylicocyclus</taxon>
    </lineage>
</organism>
<dbReference type="SUPFAM" id="SSF52833">
    <property type="entry name" value="Thioredoxin-like"/>
    <property type="match status" value="3"/>
</dbReference>
<dbReference type="GO" id="GO:0005783">
    <property type="term" value="C:endoplasmic reticulum"/>
    <property type="evidence" value="ECO:0007669"/>
    <property type="project" value="TreeGrafter"/>
</dbReference>
<name>A0AA36GZC4_CYLNA</name>
<gene>
    <name evidence="5" type="ORF">CYNAS_LOCUS13121</name>
</gene>
<dbReference type="GO" id="GO:0003756">
    <property type="term" value="F:protein disulfide isomerase activity"/>
    <property type="evidence" value="ECO:0007669"/>
    <property type="project" value="TreeGrafter"/>
</dbReference>
<feature type="region of interest" description="Disordered" evidence="2">
    <location>
        <begin position="478"/>
        <end position="503"/>
    </location>
</feature>
<evidence type="ECO:0000313" key="5">
    <source>
        <dbReference type="EMBL" id="CAJ0601138.1"/>
    </source>
</evidence>
<dbReference type="CDD" id="cd02961">
    <property type="entry name" value="PDI_a_family"/>
    <property type="match status" value="1"/>
</dbReference>
<feature type="signal peptide" evidence="3">
    <location>
        <begin position="1"/>
        <end position="17"/>
    </location>
</feature>
<feature type="domain" description="Thioredoxin" evidence="4">
    <location>
        <begin position="346"/>
        <end position="476"/>
    </location>
</feature>
<evidence type="ECO:0000256" key="1">
    <source>
        <dbReference type="ARBA" id="ARBA00006347"/>
    </source>
</evidence>